<dbReference type="InterPro" id="IPR001387">
    <property type="entry name" value="Cro/C1-type_HTH"/>
</dbReference>
<dbReference type="EMBL" id="JADEYC010000028">
    <property type="protein sequence ID" value="MBE9375942.1"/>
    <property type="molecule type" value="Genomic_DNA"/>
</dbReference>
<keyword evidence="4" id="KW-1185">Reference proteome</keyword>
<proteinExistence type="predicted"/>
<evidence type="ECO:0000259" key="2">
    <source>
        <dbReference type="PROSITE" id="PS50943"/>
    </source>
</evidence>
<accession>A0A929BEC6</accession>
<dbReference type="PROSITE" id="PS50943">
    <property type="entry name" value="HTH_CROC1"/>
    <property type="match status" value="1"/>
</dbReference>
<dbReference type="GO" id="GO:0003677">
    <property type="term" value="F:DNA binding"/>
    <property type="evidence" value="ECO:0007669"/>
    <property type="project" value="InterPro"/>
</dbReference>
<feature type="domain" description="HTH cro/C1-type" evidence="2">
    <location>
        <begin position="46"/>
        <end position="100"/>
    </location>
</feature>
<name>A0A929BEC6_9PSEU</name>
<feature type="compositionally biased region" description="Basic and acidic residues" evidence="1">
    <location>
        <begin position="12"/>
        <end position="25"/>
    </location>
</feature>
<dbReference type="Gene3D" id="1.10.260.40">
    <property type="entry name" value="lambda repressor-like DNA-binding domains"/>
    <property type="match status" value="1"/>
</dbReference>
<evidence type="ECO:0000256" key="1">
    <source>
        <dbReference type="SAM" id="MobiDB-lite"/>
    </source>
</evidence>
<comment type="caution">
    <text evidence="3">The sequence shown here is derived from an EMBL/GenBank/DDBJ whole genome shotgun (WGS) entry which is preliminary data.</text>
</comment>
<evidence type="ECO:0000313" key="4">
    <source>
        <dbReference type="Proteomes" id="UP000598360"/>
    </source>
</evidence>
<reference evidence="3" key="1">
    <citation type="submission" date="2020-10" db="EMBL/GenBank/DDBJ databases">
        <title>Diversity and distribution of actinomycetes associated with coral in the coast of Hainan.</title>
        <authorList>
            <person name="Li F."/>
        </authorList>
    </citation>
    <scope>NUCLEOTIDE SEQUENCE</scope>
    <source>
        <strain evidence="3">HNM0983</strain>
    </source>
</reference>
<dbReference type="SMART" id="SM00530">
    <property type="entry name" value="HTH_XRE"/>
    <property type="match status" value="1"/>
</dbReference>
<dbReference type="CDD" id="cd00093">
    <property type="entry name" value="HTH_XRE"/>
    <property type="match status" value="1"/>
</dbReference>
<dbReference type="Pfam" id="PF13560">
    <property type="entry name" value="HTH_31"/>
    <property type="match status" value="1"/>
</dbReference>
<dbReference type="AlphaFoldDB" id="A0A929BEC6"/>
<dbReference type="RefSeq" id="WP_193929391.1">
    <property type="nucleotide sequence ID" value="NZ_JADEYC010000028.1"/>
</dbReference>
<organism evidence="3 4">
    <name type="scientific">Saccharopolyspora montiporae</name>
    <dbReference type="NCBI Taxonomy" id="2781240"/>
    <lineage>
        <taxon>Bacteria</taxon>
        <taxon>Bacillati</taxon>
        <taxon>Actinomycetota</taxon>
        <taxon>Actinomycetes</taxon>
        <taxon>Pseudonocardiales</taxon>
        <taxon>Pseudonocardiaceae</taxon>
        <taxon>Saccharopolyspora</taxon>
    </lineage>
</organism>
<evidence type="ECO:0000313" key="3">
    <source>
        <dbReference type="EMBL" id="MBE9375942.1"/>
    </source>
</evidence>
<dbReference type="InterPro" id="IPR010982">
    <property type="entry name" value="Lambda_DNA-bd_dom_sf"/>
</dbReference>
<gene>
    <name evidence="3" type="ORF">IQ251_15940</name>
</gene>
<sequence length="319" mass="34333">MTPQKQPSPVPHTDDPHPHTDDPHAAIDSGAAVSPVVRRRVLAAELRELRRAAGLTHVDVARRLGWQQGKVSKIEGAKQGIGVDAVIALAEVCHAGAEQRDRLVELAHAARGRAWWEGFGDVLASGELTSVGLEAEADSLRVFVAETVPALLRTDAYARIVEGAAGWSNRSGMERRLELMLHRRTRMLATGGAEVEVVLSESAVRRRVGGAEVMGEQLEHLAELGRNGRIELRFLPFDAGAVPASGSFTVLGFQRVAHPDLVVLPDLHDCTCLEDPGAVEAYRTAAGALAEQALLPADSCARLRDMARDYRAEVREAVG</sequence>
<protein>
    <submittedName>
        <fullName evidence="3">Helix-turn-helix domain-containing protein</fullName>
    </submittedName>
</protein>
<dbReference type="Pfam" id="PF19054">
    <property type="entry name" value="DUF5753"/>
    <property type="match status" value="1"/>
</dbReference>
<dbReference type="SUPFAM" id="SSF47413">
    <property type="entry name" value="lambda repressor-like DNA-binding domains"/>
    <property type="match status" value="1"/>
</dbReference>
<dbReference type="InterPro" id="IPR043917">
    <property type="entry name" value="DUF5753"/>
</dbReference>
<feature type="compositionally biased region" description="Pro residues" evidence="1">
    <location>
        <begin position="1"/>
        <end position="10"/>
    </location>
</feature>
<dbReference type="Proteomes" id="UP000598360">
    <property type="component" value="Unassembled WGS sequence"/>
</dbReference>
<feature type="region of interest" description="Disordered" evidence="1">
    <location>
        <begin position="1"/>
        <end position="30"/>
    </location>
</feature>